<proteinExistence type="predicted"/>
<comment type="caution">
    <text evidence="1">The sequence shown here is derived from an EMBL/GenBank/DDBJ whole genome shotgun (WGS) entry which is preliminary data.</text>
</comment>
<dbReference type="Proteomes" id="UP000284451">
    <property type="component" value="Unassembled WGS sequence"/>
</dbReference>
<gene>
    <name evidence="1" type="ORF">D2T29_19710</name>
</gene>
<dbReference type="EMBL" id="SAUY01000038">
    <property type="protein sequence ID" value="RWR26806.1"/>
    <property type="molecule type" value="Genomic_DNA"/>
</dbReference>
<name>A0A443K223_9RHOB</name>
<protein>
    <recommendedName>
        <fullName evidence="3">ArsR family transcriptional regulator</fullName>
    </recommendedName>
</protein>
<organism evidence="1 2">
    <name type="scientific">Paenirhodobacter populi</name>
    <dbReference type="NCBI Taxonomy" id="2306993"/>
    <lineage>
        <taxon>Bacteria</taxon>
        <taxon>Pseudomonadati</taxon>
        <taxon>Pseudomonadota</taxon>
        <taxon>Alphaproteobacteria</taxon>
        <taxon>Rhodobacterales</taxon>
        <taxon>Rhodobacter group</taxon>
        <taxon>Paenirhodobacter</taxon>
    </lineage>
</organism>
<dbReference type="AlphaFoldDB" id="A0A443K223"/>
<reference evidence="1 2" key="2">
    <citation type="submission" date="2019-01" db="EMBL/GenBank/DDBJ databases">
        <authorList>
            <person name="Li Y."/>
        </authorList>
    </citation>
    <scope>NUCLEOTIDE SEQUENCE [LARGE SCALE GENOMIC DNA]</scope>
    <source>
        <strain evidence="1 2">07D10-4-3</strain>
    </source>
</reference>
<sequence>MIDLGDMDRRIREDARLIILKALAEMQPDETLHSGYLQEAIATYGGIRKDREWVHDEMNWLADRGAITIRRPGTVIIATLTEKGHRHLRREIVIEGVKRPSRPGV</sequence>
<evidence type="ECO:0000313" key="2">
    <source>
        <dbReference type="Proteomes" id="UP000284451"/>
    </source>
</evidence>
<accession>A0A443K223</accession>
<dbReference type="RefSeq" id="WP_128233831.1">
    <property type="nucleotide sequence ID" value="NZ_SAUY01000038.1"/>
</dbReference>
<evidence type="ECO:0008006" key="3">
    <source>
        <dbReference type="Google" id="ProtNLM"/>
    </source>
</evidence>
<dbReference type="SUPFAM" id="SSF46785">
    <property type="entry name" value="Winged helix' DNA-binding domain"/>
    <property type="match status" value="1"/>
</dbReference>
<reference evidence="1 2" key="1">
    <citation type="submission" date="2019-01" db="EMBL/GenBank/DDBJ databases">
        <title>Sinorhodobacter populi sp. nov. isolated from the symptomatic bark tissue of Populus euramericana canker.</title>
        <authorList>
            <person name="Xu G."/>
        </authorList>
    </citation>
    <scope>NUCLEOTIDE SEQUENCE [LARGE SCALE GENOMIC DNA]</scope>
    <source>
        <strain evidence="1 2">07D10-4-3</strain>
    </source>
</reference>
<evidence type="ECO:0000313" key="1">
    <source>
        <dbReference type="EMBL" id="RWR26806.1"/>
    </source>
</evidence>
<dbReference type="InterPro" id="IPR036390">
    <property type="entry name" value="WH_DNA-bd_sf"/>
</dbReference>